<dbReference type="EMBL" id="JAEAOA010000935">
    <property type="protein sequence ID" value="KAK3609847.1"/>
    <property type="molecule type" value="Genomic_DNA"/>
</dbReference>
<dbReference type="AlphaFoldDB" id="A0AAE0TG87"/>
<dbReference type="Pfam" id="PF26129">
    <property type="entry name" value="Vwde"/>
    <property type="match status" value="1"/>
</dbReference>
<dbReference type="PROSITE" id="PS51233">
    <property type="entry name" value="VWFD"/>
    <property type="match status" value="1"/>
</dbReference>
<sequence>MRTNPCYGFREGPPFCPCGVAIAAGRDVFVVDRCSIPITIYMPQCDDGTLKGKIKSDDRSATRGLCGSLDNDIQNDFVLRNGTNIPYNKFEDFNSNWQVRPEEDLFNSSNYNTLLRWPHANYLCICGQYQDGHSFQSDNCSADSRKFCPESALNDSLASDCTRKQSTNANVSMQLDPSDFNISRSENDTKTEIQTRKNYTEDSANYACWTYLNSSLLFEKCAKLPDIDSKSFAATCAKDALITKTMFWAPTHLDNAQKRCIYQVTVNQPLPEHIIEQLNVTSNYDEQASNKTTNAVDEYTSNLLQELKDLACPMNCTDQGDCIKGQCHCYKRYGGNDCSVDLNKAPDVYGIPNRGVCELQQTSCNSASVLGDDFVDSKNLSCRLSLFQVKANETIFNDNIIVLNGKWISFAEVSCPIVDVRSKRSVQFSDDFDTLAIGYKVAVGNTREIFGRDISLLVVDSLCVDCVKAGFNITCTLKDGFDLVNRRCNKKISPEQKVESGSIVVIISSVVGSVLVVIVVGMVLHYCLVVRIRRAKYETENRDKSYLELQEMEKRKDYYGIVEEVYDEIKASPDDYSTIRDIVPTNDESKDRDTSYIKLSNVQKNEFEGYSYLSKLATTESDPNGSKHEKNEQGAPAGETKLRYQKRPLPAKVHEDLQL</sequence>
<keyword evidence="2" id="KW-0472">Membrane</keyword>
<reference evidence="4" key="2">
    <citation type="journal article" date="2021" name="Genome Biol. Evol.">
        <title>Developing a high-quality reference genome for a parasitic bivalve with doubly uniparental inheritance (Bivalvia: Unionida).</title>
        <authorList>
            <person name="Smith C.H."/>
        </authorList>
    </citation>
    <scope>NUCLEOTIDE SEQUENCE</scope>
    <source>
        <strain evidence="4">CHS0354</strain>
        <tissue evidence="4">Mantle</tissue>
    </source>
</reference>
<evidence type="ECO:0000256" key="2">
    <source>
        <dbReference type="SAM" id="Phobius"/>
    </source>
</evidence>
<protein>
    <recommendedName>
        <fullName evidence="3">VWFD domain-containing protein</fullName>
    </recommendedName>
</protein>
<dbReference type="InterPro" id="IPR001846">
    <property type="entry name" value="VWF_type-D"/>
</dbReference>
<evidence type="ECO:0000313" key="5">
    <source>
        <dbReference type="Proteomes" id="UP001195483"/>
    </source>
</evidence>
<name>A0AAE0TG87_9BIVA</name>
<evidence type="ECO:0000259" key="3">
    <source>
        <dbReference type="PROSITE" id="PS51233"/>
    </source>
</evidence>
<keyword evidence="2" id="KW-0812">Transmembrane</keyword>
<dbReference type="InterPro" id="IPR058727">
    <property type="entry name" value="Helical_Vwde"/>
</dbReference>
<proteinExistence type="predicted"/>
<organism evidence="4 5">
    <name type="scientific">Potamilus streckersoni</name>
    <dbReference type="NCBI Taxonomy" id="2493646"/>
    <lineage>
        <taxon>Eukaryota</taxon>
        <taxon>Metazoa</taxon>
        <taxon>Spiralia</taxon>
        <taxon>Lophotrochozoa</taxon>
        <taxon>Mollusca</taxon>
        <taxon>Bivalvia</taxon>
        <taxon>Autobranchia</taxon>
        <taxon>Heteroconchia</taxon>
        <taxon>Palaeoheterodonta</taxon>
        <taxon>Unionida</taxon>
        <taxon>Unionoidea</taxon>
        <taxon>Unionidae</taxon>
        <taxon>Ambleminae</taxon>
        <taxon>Lampsilini</taxon>
        <taxon>Potamilus</taxon>
    </lineage>
</organism>
<dbReference type="Proteomes" id="UP001195483">
    <property type="component" value="Unassembled WGS sequence"/>
</dbReference>
<feature type="domain" description="VWFD" evidence="3">
    <location>
        <begin position="1"/>
        <end position="105"/>
    </location>
</feature>
<comment type="caution">
    <text evidence="4">The sequence shown here is derived from an EMBL/GenBank/DDBJ whole genome shotgun (WGS) entry which is preliminary data.</text>
</comment>
<feature type="transmembrane region" description="Helical" evidence="2">
    <location>
        <begin position="503"/>
        <end position="528"/>
    </location>
</feature>
<feature type="region of interest" description="Disordered" evidence="1">
    <location>
        <begin position="617"/>
        <end position="659"/>
    </location>
</feature>
<evidence type="ECO:0000313" key="4">
    <source>
        <dbReference type="EMBL" id="KAK3609847.1"/>
    </source>
</evidence>
<dbReference type="Gene3D" id="2.10.25.10">
    <property type="entry name" value="Laminin"/>
    <property type="match status" value="1"/>
</dbReference>
<keyword evidence="5" id="KW-1185">Reference proteome</keyword>
<evidence type="ECO:0000256" key="1">
    <source>
        <dbReference type="SAM" id="MobiDB-lite"/>
    </source>
</evidence>
<reference evidence="4" key="1">
    <citation type="journal article" date="2021" name="Genome Biol. Evol.">
        <title>A High-Quality Reference Genome for a Parasitic Bivalve with Doubly Uniparental Inheritance (Bivalvia: Unionida).</title>
        <authorList>
            <person name="Smith C.H."/>
        </authorList>
    </citation>
    <scope>NUCLEOTIDE SEQUENCE</scope>
    <source>
        <strain evidence="4">CHS0354</strain>
    </source>
</reference>
<keyword evidence="2" id="KW-1133">Transmembrane helix</keyword>
<gene>
    <name evidence="4" type="ORF">CHS0354_015033</name>
</gene>
<accession>A0AAE0TG87</accession>
<reference evidence="4" key="3">
    <citation type="submission" date="2023-05" db="EMBL/GenBank/DDBJ databases">
        <authorList>
            <person name="Smith C.H."/>
        </authorList>
    </citation>
    <scope>NUCLEOTIDE SEQUENCE</scope>
    <source>
        <strain evidence="4">CHS0354</strain>
        <tissue evidence="4">Mantle</tissue>
    </source>
</reference>